<accession>A0A0J8E3B6</accession>
<name>A0A0J8E3B6_BETVV</name>
<evidence type="ECO:0000313" key="1">
    <source>
        <dbReference type="EMBL" id="KMS97585.1"/>
    </source>
</evidence>
<dbReference type="EMBL" id="KQ090304">
    <property type="protein sequence ID" value="KMS97585.1"/>
    <property type="molecule type" value="Genomic_DNA"/>
</dbReference>
<gene>
    <name evidence="1" type="ORF">BVRB_5g125560</name>
</gene>
<dbReference type="Gramene" id="KMS97585">
    <property type="protein sequence ID" value="KMS97585"/>
    <property type="gene ID" value="BVRB_5g125560"/>
</dbReference>
<sequence length="37" mass="4300">MRNSDQQSTKIAEWARLGLKQVSMLKINFKFNETQAS</sequence>
<dbReference type="Proteomes" id="UP000035740">
    <property type="component" value="Unassembled WGS sequence"/>
</dbReference>
<keyword evidence="2" id="KW-1185">Reference proteome</keyword>
<proteinExistence type="predicted"/>
<evidence type="ECO:0000313" key="2">
    <source>
        <dbReference type="Proteomes" id="UP000035740"/>
    </source>
</evidence>
<organism evidence="1 2">
    <name type="scientific">Beta vulgaris subsp. vulgaris</name>
    <name type="common">Beet</name>
    <dbReference type="NCBI Taxonomy" id="3555"/>
    <lineage>
        <taxon>Eukaryota</taxon>
        <taxon>Viridiplantae</taxon>
        <taxon>Streptophyta</taxon>
        <taxon>Embryophyta</taxon>
        <taxon>Tracheophyta</taxon>
        <taxon>Spermatophyta</taxon>
        <taxon>Magnoliopsida</taxon>
        <taxon>eudicotyledons</taxon>
        <taxon>Gunneridae</taxon>
        <taxon>Pentapetalae</taxon>
        <taxon>Caryophyllales</taxon>
        <taxon>Chenopodiaceae</taxon>
        <taxon>Betoideae</taxon>
        <taxon>Beta</taxon>
    </lineage>
</organism>
<reference evidence="1 2" key="1">
    <citation type="journal article" date="2014" name="Nature">
        <title>The genome of the recently domesticated crop plant sugar beet (Beta vulgaris).</title>
        <authorList>
            <person name="Dohm J.C."/>
            <person name="Minoche A.E."/>
            <person name="Holtgrawe D."/>
            <person name="Capella-Gutierrez S."/>
            <person name="Zakrzewski F."/>
            <person name="Tafer H."/>
            <person name="Rupp O."/>
            <person name="Sorensen T.R."/>
            <person name="Stracke R."/>
            <person name="Reinhardt R."/>
            <person name="Goesmann A."/>
            <person name="Kraft T."/>
            <person name="Schulz B."/>
            <person name="Stadler P.F."/>
            <person name="Schmidt T."/>
            <person name="Gabaldon T."/>
            <person name="Lehrach H."/>
            <person name="Weisshaar B."/>
            <person name="Himmelbauer H."/>
        </authorList>
    </citation>
    <scope>NUCLEOTIDE SEQUENCE [LARGE SCALE GENOMIC DNA]</scope>
    <source>
        <tissue evidence="1">Taproot</tissue>
    </source>
</reference>
<protein>
    <submittedName>
        <fullName evidence="1">Uncharacterized protein</fullName>
    </submittedName>
</protein>
<dbReference type="AlphaFoldDB" id="A0A0J8E3B6"/>
<dbReference type="OrthoDB" id="1738463at2759"/>